<dbReference type="InterPro" id="IPR008254">
    <property type="entry name" value="Flavodoxin/NO_synth"/>
</dbReference>
<feature type="binding site" evidence="10">
    <location>
        <begin position="598"/>
        <end position="602"/>
    </location>
    <ligand>
        <name>NADP(+)</name>
        <dbReference type="ChEBI" id="CHEBI:58349"/>
    </ligand>
</feature>
<dbReference type="FunFam" id="3.40.50.80:FF:000032">
    <property type="entry name" value="NADPH-dependent diflavin oxidoreductase 1"/>
    <property type="match status" value="1"/>
</dbReference>
<dbReference type="Proteomes" id="UP000026915">
    <property type="component" value="Chromosome 9"/>
</dbReference>
<evidence type="ECO:0000256" key="9">
    <source>
        <dbReference type="ARBA" id="ARBA00023002"/>
    </source>
</evidence>
<comment type="similarity">
    <text evidence="10">Belongs to the NADPH-dependent diflavin oxidoreductase NDOR1 family.</text>
</comment>
<evidence type="ECO:0000256" key="6">
    <source>
        <dbReference type="ARBA" id="ARBA00022643"/>
    </source>
</evidence>
<evidence type="ECO:0000256" key="10">
    <source>
        <dbReference type="HAMAP-Rule" id="MF_03178"/>
    </source>
</evidence>
<dbReference type="HAMAP" id="MF_03178">
    <property type="entry name" value="NDOR1"/>
    <property type="match status" value="1"/>
</dbReference>
<feature type="binding site" evidence="10">
    <location>
        <position position="420"/>
    </location>
    <ligand>
        <name>FAD</name>
        <dbReference type="ChEBI" id="CHEBI:57692"/>
    </ligand>
</feature>
<dbReference type="GO" id="GO:0050660">
    <property type="term" value="F:flavin adenine dinucleotide binding"/>
    <property type="evidence" value="ECO:0000318"/>
    <property type="project" value="GO_Central"/>
</dbReference>
<dbReference type="Gene3D" id="3.40.50.80">
    <property type="entry name" value="Nucleotide-binding domain of ferredoxin-NADP reductase (FNR) module"/>
    <property type="match status" value="1"/>
</dbReference>
<comment type="catalytic activity">
    <reaction evidence="10">
        <text>2 oxidized [2Fe-2S]-[protein] + NADPH = 2 reduced [2Fe-2S]-[protein] + NADP(+) + H(+)</text>
        <dbReference type="Rhea" id="RHEA:67716"/>
        <dbReference type="Rhea" id="RHEA-COMP:17327"/>
        <dbReference type="Rhea" id="RHEA-COMP:17328"/>
        <dbReference type="ChEBI" id="CHEBI:15378"/>
        <dbReference type="ChEBI" id="CHEBI:33737"/>
        <dbReference type="ChEBI" id="CHEBI:33738"/>
        <dbReference type="ChEBI" id="CHEBI:57783"/>
        <dbReference type="ChEBI" id="CHEBI:58349"/>
    </reaction>
</comment>
<comment type="subcellular location">
    <subcellularLocation>
        <location evidence="3 10">Cytoplasm</location>
    </subcellularLocation>
</comment>
<feature type="binding site" evidence="10">
    <location>
        <begin position="450"/>
        <end position="453"/>
    </location>
    <ligand>
        <name>FAD</name>
        <dbReference type="ChEBI" id="CHEBI:57692"/>
    </ligand>
</feature>
<feature type="binding site" evidence="10">
    <location>
        <position position="526"/>
    </location>
    <ligand>
        <name>NADP(+)</name>
        <dbReference type="ChEBI" id="CHEBI:58349"/>
    </ligand>
</feature>
<dbReference type="GO" id="GO:0005634">
    <property type="term" value="C:nucleus"/>
    <property type="evidence" value="ECO:0007669"/>
    <property type="project" value="UniProtKB-ARBA"/>
</dbReference>
<comment type="caution">
    <text evidence="10">Lacks conserved residue(s) required for the propagation of feature annotation.</text>
</comment>
<dbReference type="Gene3D" id="2.40.30.10">
    <property type="entry name" value="Translation factors"/>
    <property type="match status" value="1"/>
</dbReference>
<evidence type="ECO:0000256" key="3">
    <source>
        <dbReference type="ARBA" id="ARBA00004496"/>
    </source>
</evidence>
<feature type="binding site" evidence="10">
    <location>
        <begin position="484"/>
        <end position="487"/>
    </location>
    <ligand>
        <name>FAD</name>
        <dbReference type="ChEBI" id="CHEBI:57692"/>
    </ligand>
</feature>
<evidence type="ECO:0000313" key="13">
    <source>
        <dbReference type="EMBL" id="EOY33087.1"/>
    </source>
</evidence>
<evidence type="ECO:0000256" key="8">
    <source>
        <dbReference type="ARBA" id="ARBA00022857"/>
    </source>
</evidence>
<dbReference type="EC" id="1.18.1.-" evidence="10"/>
<dbReference type="STRING" id="3641.A0A061GV90"/>
<evidence type="ECO:0000256" key="5">
    <source>
        <dbReference type="ARBA" id="ARBA00022630"/>
    </source>
</evidence>
<evidence type="ECO:0000259" key="12">
    <source>
        <dbReference type="PROSITE" id="PS51384"/>
    </source>
</evidence>
<dbReference type="GO" id="GO:0016651">
    <property type="term" value="F:oxidoreductase activity, acting on NAD(P)H"/>
    <property type="evidence" value="ECO:0007669"/>
    <property type="project" value="UniProtKB-UniRule"/>
</dbReference>
<evidence type="ECO:0000256" key="1">
    <source>
        <dbReference type="ARBA" id="ARBA00001917"/>
    </source>
</evidence>
<dbReference type="PANTHER" id="PTHR19384">
    <property type="entry name" value="NITRIC OXIDE SYNTHASE-RELATED"/>
    <property type="match status" value="1"/>
</dbReference>
<proteinExistence type="inferred from homology"/>
<dbReference type="InterPro" id="IPR029039">
    <property type="entry name" value="Flavoprotein-like_sf"/>
</dbReference>
<feature type="binding site" evidence="10">
    <location>
        <position position="137"/>
    </location>
    <ligand>
        <name>FMN</name>
        <dbReference type="ChEBI" id="CHEBI:58210"/>
    </ligand>
</feature>
<dbReference type="SUPFAM" id="SSF63380">
    <property type="entry name" value="Riboflavin synthase domain-like"/>
    <property type="match status" value="1"/>
</dbReference>
<dbReference type="PRINTS" id="PR00369">
    <property type="entry name" value="FLAVODOXIN"/>
</dbReference>
<keyword evidence="8 10" id="KW-0521">NADP</keyword>
<dbReference type="InterPro" id="IPR028879">
    <property type="entry name" value="NDOR1"/>
</dbReference>
<dbReference type="SUPFAM" id="SSF52218">
    <property type="entry name" value="Flavoproteins"/>
    <property type="match status" value="1"/>
</dbReference>
<dbReference type="AlphaFoldDB" id="A0A061GV90"/>
<dbReference type="InterPro" id="IPR001433">
    <property type="entry name" value="OxRdtase_FAD/NAD-bd"/>
</dbReference>
<feature type="binding site" evidence="10">
    <location>
        <begin position="61"/>
        <end position="64"/>
    </location>
    <ligand>
        <name>FMN</name>
        <dbReference type="ChEBI" id="CHEBI:58210"/>
    </ligand>
</feature>
<dbReference type="GO" id="GO:0160246">
    <property type="term" value="F:NADPH-iron-sulfur [2Fe-2S] protein oxidoreductase activity"/>
    <property type="evidence" value="ECO:0007669"/>
    <property type="project" value="InterPro"/>
</dbReference>
<dbReference type="GO" id="GO:0010181">
    <property type="term" value="F:FMN binding"/>
    <property type="evidence" value="ECO:0000318"/>
    <property type="project" value="GO_Central"/>
</dbReference>
<dbReference type="InterPro" id="IPR039261">
    <property type="entry name" value="FNR_nucleotide-bd"/>
</dbReference>
<comment type="function">
    <text evidence="10">NADPH-dependent reductase which is a central component of the cytosolic iron-sulfur (Fe-S) protein assembly (CIA) machinery. Transfers electrons from NADPH via its FAD and FMN prosthetic groups to the [2Fe-2S] cluster of the anamorsin/DRE2 homolog, another key component of the CIA machinery. In turn, this reduced cluster provides electrons for assembly of cytosolic iron-sulfur cluster proteins.</text>
</comment>
<dbReference type="Pfam" id="PF00258">
    <property type="entry name" value="Flavodoxin_1"/>
    <property type="match status" value="1"/>
</dbReference>
<dbReference type="FunFam" id="3.40.50.360:FF:000015">
    <property type="entry name" value="NADPH-dependent diflavin oxidoreductase 1"/>
    <property type="match status" value="1"/>
</dbReference>
<dbReference type="GO" id="GO:0016491">
    <property type="term" value="F:oxidoreductase activity"/>
    <property type="evidence" value="ECO:0000318"/>
    <property type="project" value="GO_Central"/>
</dbReference>
<dbReference type="PRINTS" id="PR00371">
    <property type="entry name" value="FPNCR"/>
</dbReference>
<dbReference type="OMA" id="DIMSIPR"/>
<evidence type="ECO:0000313" key="14">
    <source>
        <dbReference type="Proteomes" id="UP000026915"/>
    </source>
</evidence>
<dbReference type="InterPro" id="IPR001709">
    <property type="entry name" value="Flavoprot_Pyr_Nucl_cyt_Rdtase"/>
</dbReference>
<evidence type="ECO:0000259" key="11">
    <source>
        <dbReference type="PROSITE" id="PS50902"/>
    </source>
</evidence>
<dbReference type="Pfam" id="PF00667">
    <property type="entry name" value="FAD_binding_1"/>
    <property type="match status" value="1"/>
</dbReference>
<feature type="binding site" evidence="10">
    <location>
        <position position="672"/>
    </location>
    <ligand>
        <name>FAD</name>
        <dbReference type="ChEBI" id="CHEBI:57692"/>
    </ligand>
</feature>
<comment type="cofactor">
    <cofactor evidence="1 10">
        <name>FMN</name>
        <dbReference type="ChEBI" id="CHEBI:58210"/>
    </cofactor>
</comment>
<gene>
    <name evidence="13" type="ORF">TCM_041083</name>
</gene>
<dbReference type="GO" id="GO:0050661">
    <property type="term" value="F:NADP binding"/>
    <property type="evidence" value="ECO:0007669"/>
    <property type="project" value="UniProtKB-UniRule"/>
</dbReference>
<dbReference type="PROSITE" id="PS51384">
    <property type="entry name" value="FAD_FR"/>
    <property type="match status" value="1"/>
</dbReference>
<dbReference type="FunCoup" id="A0A061GV90">
    <property type="interactions" value="2647"/>
</dbReference>
<accession>A0A061GV90</accession>
<organism evidence="13 14">
    <name type="scientific">Theobroma cacao</name>
    <name type="common">Cacao</name>
    <name type="synonym">Cocoa</name>
    <dbReference type="NCBI Taxonomy" id="3641"/>
    <lineage>
        <taxon>Eukaryota</taxon>
        <taxon>Viridiplantae</taxon>
        <taxon>Streptophyta</taxon>
        <taxon>Embryophyta</taxon>
        <taxon>Tracheophyta</taxon>
        <taxon>Spermatophyta</taxon>
        <taxon>Magnoliopsida</taxon>
        <taxon>eudicotyledons</taxon>
        <taxon>Gunneridae</taxon>
        <taxon>Pentapetalae</taxon>
        <taxon>rosids</taxon>
        <taxon>malvids</taxon>
        <taxon>Malvales</taxon>
        <taxon>Malvaceae</taxon>
        <taxon>Byttnerioideae</taxon>
        <taxon>Theobroma</taxon>
    </lineage>
</organism>
<feature type="binding site" evidence="10">
    <location>
        <position position="634"/>
    </location>
    <ligand>
        <name>NADP(+)</name>
        <dbReference type="ChEBI" id="CHEBI:58349"/>
    </ligand>
</feature>
<dbReference type="GO" id="GO:0016226">
    <property type="term" value="P:iron-sulfur cluster assembly"/>
    <property type="evidence" value="ECO:0007669"/>
    <property type="project" value="UniProtKB-UniRule"/>
</dbReference>
<dbReference type="PANTHER" id="PTHR19384:SF10">
    <property type="entry name" value="NADPH-DEPENDENT DIFLAVIN OXIDOREDUCTASE 1"/>
    <property type="match status" value="1"/>
</dbReference>
<keyword evidence="9 10" id="KW-0560">Oxidoreductase</keyword>
<comment type="similarity">
    <text evidence="10">In the C-terminal section; belongs to the flavoprotein pyridine nucleotide cytochrome reductase family.</text>
</comment>
<feature type="binding site" evidence="10">
    <location>
        <begin position="14"/>
        <end position="19"/>
    </location>
    <ligand>
        <name>FMN</name>
        <dbReference type="ChEBI" id="CHEBI:58210"/>
    </ligand>
</feature>
<comment type="cofactor">
    <cofactor evidence="2 10">
        <name>FAD</name>
        <dbReference type="ChEBI" id="CHEBI:57692"/>
    </cofactor>
</comment>
<dbReference type="PROSITE" id="PS50902">
    <property type="entry name" value="FLAVODOXIN_LIKE"/>
    <property type="match status" value="1"/>
</dbReference>
<evidence type="ECO:0000256" key="2">
    <source>
        <dbReference type="ARBA" id="ARBA00001974"/>
    </source>
</evidence>
<dbReference type="FunFam" id="1.20.990.10:FF:000012">
    <property type="entry name" value="NADPH-dependent diflavin oxidoreductase 1"/>
    <property type="match status" value="1"/>
</dbReference>
<evidence type="ECO:0000256" key="4">
    <source>
        <dbReference type="ARBA" id="ARBA00022490"/>
    </source>
</evidence>
<protein>
    <recommendedName>
        <fullName evidence="10">NADPH-dependent diflavin oxidoreductase 1</fullName>
        <ecNumber evidence="10">1.18.1.-</ecNumber>
    </recommendedName>
    <alternativeName>
        <fullName evidence="10">NADPH-dependent FMN and FAD-containing oxidoreductase</fullName>
    </alternativeName>
</protein>
<dbReference type="GO" id="GO:0005829">
    <property type="term" value="C:cytosol"/>
    <property type="evidence" value="ECO:0000318"/>
    <property type="project" value="GO_Central"/>
</dbReference>
<evidence type="ECO:0000256" key="7">
    <source>
        <dbReference type="ARBA" id="ARBA00022827"/>
    </source>
</evidence>
<sequence>MEIKSKKLLILYATQTGNALDAAERIAREAERRACLVVIRSTDEYDASSLPEEDAVIFVVSTTGQGDAPDSMKAMLVFWRFLLQRNLGSHWLEGVHYAVFGLGDSGYQKYNFVAKKLDKRLSDLGATAVVERGLGDDQHPSGYEAALDPWMSALWSRLSEIKPNFFPEGPNFLVPNVELIGRPKFQVTYHNIDKMDSQLSSATDFEYLEMQIGRACSMYAGKVSHEKCKPDAFLKMIKNFPLTRASHEKDVRHLEFEFVTQVVQYEIGGVLEVLPSQNPAAVDSFIQHCNLDPESFISSGSHSQRSRPVFQQTYTKFVALAQIHPRELENHHLDDNVNTLEVPIKLRTFVELTMDVASASPRRYFFEARSYLCHNDAIYRSNFLVVMSFFATAEHEKERLQYFASPEGRDDLYQYNQKERRTVLEVLEDFPSVQMPFEWLVQLVPPLKKRAFSISSSPLAHPNQVHLTVDVVSWTTPFKRKRRGLCSTWLASLNPEQRIYIPVWFRKGLLPPPPPSLPLILVGPGTGCAPFRGFVDERAAQSLSGSIAPIILFFGCRNEENDFLYRDFWSSHSQNDGVLSEAKGGGFYAAFSRDQPLKVYVQHKMQEQSQRIWNLLCEGAAIYVAGSSTKMPSDVMLAFEEIISKESGAPRESAARWLRSLEKAGKYHVEAWS</sequence>
<dbReference type="Gene3D" id="1.20.990.10">
    <property type="entry name" value="NADPH-cytochrome p450 Reductase, Chain A, domain 3"/>
    <property type="match status" value="1"/>
</dbReference>
<dbReference type="EMBL" id="CM001887">
    <property type="protein sequence ID" value="EOY33087.1"/>
    <property type="molecule type" value="Genomic_DNA"/>
</dbReference>
<dbReference type="InterPro" id="IPR001094">
    <property type="entry name" value="Flavdoxin-like"/>
</dbReference>
<dbReference type="InterPro" id="IPR003097">
    <property type="entry name" value="CysJ-like_FAD-binding"/>
</dbReference>
<keyword evidence="6 10" id="KW-0288">FMN</keyword>
<dbReference type="InterPro" id="IPR023173">
    <property type="entry name" value="NADPH_Cyt_P450_Rdtase_alpha"/>
</dbReference>
<dbReference type="InParanoid" id="A0A061GV90"/>
<reference evidence="13 14" key="1">
    <citation type="journal article" date="2013" name="Genome Biol.">
        <title>The genome sequence of the most widely cultivated cacao type and its use to identify candidate genes regulating pod color.</title>
        <authorList>
            <person name="Motamayor J.C."/>
            <person name="Mockaitis K."/>
            <person name="Schmutz J."/>
            <person name="Haiminen N."/>
            <person name="Iii D.L."/>
            <person name="Cornejo O."/>
            <person name="Findley S.D."/>
            <person name="Zheng P."/>
            <person name="Utro F."/>
            <person name="Royaert S."/>
            <person name="Saski C."/>
            <person name="Jenkins J."/>
            <person name="Podicheti R."/>
            <person name="Zhao M."/>
            <person name="Scheffler B.E."/>
            <person name="Stack J.C."/>
            <person name="Feltus F.A."/>
            <person name="Mustiga G.M."/>
            <person name="Amores F."/>
            <person name="Phillips W."/>
            <person name="Marelli J.P."/>
            <person name="May G.D."/>
            <person name="Shapiro H."/>
            <person name="Ma J."/>
            <person name="Bustamante C.D."/>
            <person name="Schnell R.J."/>
            <person name="Main D."/>
            <person name="Gilbert D."/>
            <person name="Parida L."/>
            <person name="Kuhn D.N."/>
        </authorList>
    </citation>
    <scope>NUCLEOTIDE SEQUENCE [LARGE SCALE GENOMIC DNA]</scope>
    <source>
        <strain evidence="14">cv. Matina 1-6</strain>
    </source>
</reference>
<keyword evidence="5 10" id="KW-0285">Flavoprotein</keyword>
<name>A0A061GV90_THECC</name>
<dbReference type="Gene3D" id="3.40.50.360">
    <property type="match status" value="1"/>
</dbReference>
<feature type="domain" description="Flavodoxin-like" evidence="11">
    <location>
        <begin position="8"/>
        <end position="155"/>
    </location>
</feature>
<dbReference type="InterPro" id="IPR017927">
    <property type="entry name" value="FAD-bd_FR_type"/>
</dbReference>
<dbReference type="eggNOG" id="KOG1159">
    <property type="taxonomic scope" value="Eukaryota"/>
</dbReference>
<keyword evidence="7 10" id="KW-0274">FAD</keyword>
<dbReference type="Gramene" id="EOY33087">
    <property type="protein sequence ID" value="EOY33087"/>
    <property type="gene ID" value="TCM_041083"/>
</dbReference>
<dbReference type="Pfam" id="PF00175">
    <property type="entry name" value="NAD_binding_1"/>
    <property type="match status" value="1"/>
</dbReference>
<keyword evidence="14" id="KW-1185">Reference proteome</keyword>
<keyword evidence="4 10" id="KW-0963">Cytoplasm</keyword>
<feature type="binding site" evidence="10">
    <location>
        <begin position="592"/>
        <end position="593"/>
    </location>
    <ligand>
        <name>NADP(+)</name>
        <dbReference type="ChEBI" id="CHEBI:58349"/>
    </ligand>
</feature>
<comment type="similarity">
    <text evidence="10">In the N-terminal section; belongs to the flavodoxin family.</text>
</comment>
<feature type="domain" description="FAD-binding FR-type" evidence="12">
    <location>
        <begin position="229"/>
        <end position="513"/>
    </location>
</feature>
<dbReference type="SUPFAM" id="SSF52343">
    <property type="entry name" value="Ferredoxin reductase-like, C-terminal NADP-linked domain"/>
    <property type="match status" value="1"/>
</dbReference>
<dbReference type="InterPro" id="IPR017938">
    <property type="entry name" value="Riboflavin_synthase-like_b-brl"/>
</dbReference>